<accession>A0ABU7B8K1</accession>
<dbReference type="EMBL" id="JAHUTI010041662">
    <property type="protein sequence ID" value="MED6245935.1"/>
    <property type="molecule type" value="Genomic_DNA"/>
</dbReference>
<dbReference type="Proteomes" id="UP001345963">
    <property type="component" value="Unassembled WGS sequence"/>
</dbReference>
<protein>
    <submittedName>
        <fullName evidence="1">Uncharacterized protein</fullName>
    </submittedName>
</protein>
<name>A0ABU7B8K1_9TELE</name>
<organism evidence="1 2">
    <name type="scientific">Ataeniobius toweri</name>
    <dbReference type="NCBI Taxonomy" id="208326"/>
    <lineage>
        <taxon>Eukaryota</taxon>
        <taxon>Metazoa</taxon>
        <taxon>Chordata</taxon>
        <taxon>Craniata</taxon>
        <taxon>Vertebrata</taxon>
        <taxon>Euteleostomi</taxon>
        <taxon>Actinopterygii</taxon>
        <taxon>Neopterygii</taxon>
        <taxon>Teleostei</taxon>
        <taxon>Neoteleostei</taxon>
        <taxon>Acanthomorphata</taxon>
        <taxon>Ovalentaria</taxon>
        <taxon>Atherinomorphae</taxon>
        <taxon>Cyprinodontiformes</taxon>
        <taxon>Goodeidae</taxon>
        <taxon>Ataeniobius</taxon>
    </lineage>
</organism>
<evidence type="ECO:0000313" key="2">
    <source>
        <dbReference type="Proteomes" id="UP001345963"/>
    </source>
</evidence>
<sequence>MYISGCHPAKNRCSANSLKSFAASGRFSSCKTKNFHSMMLPVPCFSAVMYFRSCAAFVFHHTKCLHVKKVPTLTSFDLNTFFPVFALSTTWMRFMENMTSCGFLSTIFHKGQVCGVYDY</sequence>
<gene>
    <name evidence="1" type="ORF">ATANTOWER_010480</name>
</gene>
<reference evidence="1 2" key="1">
    <citation type="submission" date="2021-07" db="EMBL/GenBank/DDBJ databases">
        <authorList>
            <person name="Palmer J.M."/>
        </authorList>
    </citation>
    <scope>NUCLEOTIDE SEQUENCE [LARGE SCALE GENOMIC DNA]</scope>
    <source>
        <strain evidence="1 2">AT_MEX2019</strain>
        <tissue evidence="1">Muscle</tissue>
    </source>
</reference>
<comment type="caution">
    <text evidence="1">The sequence shown here is derived from an EMBL/GenBank/DDBJ whole genome shotgun (WGS) entry which is preliminary data.</text>
</comment>
<keyword evidence="2" id="KW-1185">Reference proteome</keyword>
<proteinExistence type="predicted"/>
<evidence type="ECO:0000313" key="1">
    <source>
        <dbReference type="EMBL" id="MED6245935.1"/>
    </source>
</evidence>